<evidence type="ECO:0000313" key="1">
    <source>
        <dbReference type="EMBL" id="PPK90880.1"/>
    </source>
</evidence>
<comment type="caution">
    <text evidence="1">The sequence shown here is derived from an EMBL/GenBank/DDBJ whole genome shotgun (WGS) entry which is preliminary data.</text>
</comment>
<evidence type="ECO:0000313" key="2">
    <source>
        <dbReference type="Proteomes" id="UP000239485"/>
    </source>
</evidence>
<proteinExistence type="predicted"/>
<gene>
    <name evidence="1" type="ORF">CLV92_12110</name>
</gene>
<dbReference type="Proteomes" id="UP000239485">
    <property type="component" value="Unassembled WGS sequence"/>
</dbReference>
<protein>
    <submittedName>
        <fullName evidence="1">Uncharacterized protein</fullName>
    </submittedName>
</protein>
<reference evidence="1 2" key="1">
    <citation type="submission" date="2018-02" db="EMBL/GenBank/DDBJ databases">
        <title>Genomic Encyclopedia of Archaeal and Bacterial Type Strains, Phase II (KMG-II): from individual species to whole genera.</title>
        <authorList>
            <person name="Goeker M."/>
        </authorList>
    </citation>
    <scope>NUCLEOTIDE SEQUENCE [LARGE SCALE GENOMIC DNA]</scope>
    <source>
        <strain evidence="1 2">DSM 22857</strain>
    </source>
</reference>
<keyword evidence="2" id="KW-1185">Reference proteome</keyword>
<dbReference type="EMBL" id="PTJD01000021">
    <property type="protein sequence ID" value="PPK90880.1"/>
    <property type="molecule type" value="Genomic_DNA"/>
</dbReference>
<name>A0A2S6ICG2_9ACTN</name>
<organism evidence="1 2">
    <name type="scientific">Kineococcus xinjiangensis</name>
    <dbReference type="NCBI Taxonomy" id="512762"/>
    <lineage>
        <taxon>Bacteria</taxon>
        <taxon>Bacillati</taxon>
        <taxon>Actinomycetota</taxon>
        <taxon>Actinomycetes</taxon>
        <taxon>Kineosporiales</taxon>
        <taxon>Kineosporiaceae</taxon>
        <taxon>Kineococcus</taxon>
    </lineage>
</organism>
<dbReference type="AlphaFoldDB" id="A0A2S6ICG2"/>
<sequence length="100" mass="10380">MATLALGLVVAIGSAPRSETSCSDFAVSLVSDRGGKPSPVEAAEHLVRHRSVVSGLTGAWEEIERSDAAASVRQGRTVLHVVQGPEGTWQVDSGTCAPVR</sequence>
<accession>A0A2S6ICG2</accession>